<organism evidence="1 2">
    <name type="scientific">Vibrio diabolicus</name>
    <dbReference type="NCBI Taxonomy" id="50719"/>
    <lineage>
        <taxon>Bacteria</taxon>
        <taxon>Pseudomonadati</taxon>
        <taxon>Pseudomonadota</taxon>
        <taxon>Gammaproteobacteria</taxon>
        <taxon>Vibrionales</taxon>
        <taxon>Vibrionaceae</taxon>
        <taxon>Vibrio</taxon>
        <taxon>Vibrio diabolicus subgroup</taxon>
    </lineage>
</organism>
<geneLocation type="plasmid" evidence="1 2">
    <name>pSLV18-213K</name>
</geneLocation>
<name>A0AA92LNJ9_9VIBR</name>
<keyword evidence="1" id="KW-0614">Plasmid</keyword>
<protein>
    <recommendedName>
        <fullName evidence="3">Site-specific integrase</fullName>
    </recommendedName>
</protein>
<gene>
    <name evidence="1" type="ORF">JOS67_00335</name>
</gene>
<dbReference type="AlphaFoldDB" id="A0AA92LNJ9"/>
<sequence length="171" mass="20123">MSYSLHHTKRNGQHLKLVVDDVTTLPSLFVTIYTLTKLTKKKLGTQSNYLKALRFFYEFYERKHGCTFDGAFISAEYNVDSFLKEADHFFEYLLSQQHLDGSSSYISVRHISKSTAAKEAYVAYVNVLTRYFRFLNDRYTCMDYLNCSPVEALQMHHDIDKKIDHIRKEYS</sequence>
<evidence type="ECO:0008006" key="3">
    <source>
        <dbReference type="Google" id="ProtNLM"/>
    </source>
</evidence>
<accession>A0AA92LNJ9</accession>
<dbReference type="RefSeq" id="WP_203346287.1">
    <property type="nucleotide sequence ID" value="NZ_CP069194.1"/>
</dbReference>
<reference evidence="1 2" key="1">
    <citation type="submission" date="2021-01" db="EMBL/GenBank/DDBJ databases">
        <title>Characterization of a novel blaVMB-2- harboring plasmid in Vibrio diabolicus.</title>
        <authorList>
            <person name="Liu M."/>
        </authorList>
    </citation>
    <scope>NUCLEOTIDE SEQUENCE [LARGE SCALE GENOMIC DNA]</scope>
    <source>
        <strain evidence="1 2">SLV18</strain>
        <plasmid evidence="1 2">pSLV18-213K</plasmid>
    </source>
</reference>
<dbReference type="Proteomes" id="UP000596337">
    <property type="component" value="Plasmid pSLV18-213K"/>
</dbReference>
<proteinExistence type="predicted"/>
<evidence type="ECO:0000313" key="2">
    <source>
        <dbReference type="Proteomes" id="UP000596337"/>
    </source>
</evidence>
<evidence type="ECO:0000313" key="1">
    <source>
        <dbReference type="EMBL" id="QRG81462.1"/>
    </source>
</evidence>
<dbReference type="EMBL" id="CP069194">
    <property type="protein sequence ID" value="QRG81462.1"/>
    <property type="molecule type" value="Genomic_DNA"/>
</dbReference>